<dbReference type="AlphaFoldDB" id="A0A6N9YPN6"/>
<sequence length="212" mass="23253">MMLKPLVWSLARVHVRTHEDVSRMPKTFIVVSNHASHLDAPLILGALPRRLSRYLAAGAAADYFFEVRWRKWITALVFNAFPVDRTRSGSHSGVSKKLLQRGVPLLIFPEGGRSSNGRVGRFKPGAAALSIACDVPCLPVAIAGAHEAMPRGQWWPSRGRPRVAVSIGAPIYPKPAETSAEFTERLSQAVRRLHDEIGAGQHVQTSAQRRAA</sequence>
<evidence type="ECO:0000256" key="1">
    <source>
        <dbReference type="ARBA" id="ARBA00022679"/>
    </source>
</evidence>
<accession>A0A6N9YPN6</accession>
<protein>
    <submittedName>
        <fullName evidence="4">1-acyl-sn-glycerol-3-phosphate acyltransferase</fullName>
    </submittedName>
</protein>
<dbReference type="EMBL" id="JAAGOB010000008">
    <property type="protein sequence ID" value="NED96808.1"/>
    <property type="molecule type" value="Genomic_DNA"/>
</dbReference>
<keyword evidence="5" id="KW-1185">Reference proteome</keyword>
<dbReference type="GO" id="GO:0003841">
    <property type="term" value="F:1-acylglycerol-3-phosphate O-acyltransferase activity"/>
    <property type="evidence" value="ECO:0007669"/>
    <property type="project" value="TreeGrafter"/>
</dbReference>
<keyword evidence="1 4" id="KW-0808">Transferase</keyword>
<dbReference type="SMART" id="SM00563">
    <property type="entry name" value="PlsC"/>
    <property type="match status" value="1"/>
</dbReference>
<dbReference type="Proteomes" id="UP000469185">
    <property type="component" value="Unassembled WGS sequence"/>
</dbReference>
<dbReference type="Pfam" id="PF01553">
    <property type="entry name" value="Acyltransferase"/>
    <property type="match status" value="1"/>
</dbReference>
<dbReference type="GO" id="GO:0006654">
    <property type="term" value="P:phosphatidic acid biosynthetic process"/>
    <property type="evidence" value="ECO:0007669"/>
    <property type="project" value="TreeGrafter"/>
</dbReference>
<name>A0A6N9YPN6_9ACTN</name>
<proteinExistence type="predicted"/>
<evidence type="ECO:0000259" key="3">
    <source>
        <dbReference type="SMART" id="SM00563"/>
    </source>
</evidence>
<reference evidence="4 5" key="1">
    <citation type="submission" date="2020-02" db="EMBL/GenBank/DDBJ databases">
        <authorList>
            <person name="Li X.-J."/>
            <person name="Feng X.-M."/>
        </authorList>
    </citation>
    <scope>NUCLEOTIDE SEQUENCE [LARGE SCALE GENOMIC DNA]</scope>
    <source>
        <strain evidence="4 5">CGMCC 4.7225</strain>
    </source>
</reference>
<feature type="domain" description="Phospholipid/glycerol acyltransferase" evidence="3">
    <location>
        <begin position="28"/>
        <end position="145"/>
    </location>
</feature>
<evidence type="ECO:0000313" key="5">
    <source>
        <dbReference type="Proteomes" id="UP000469185"/>
    </source>
</evidence>
<dbReference type="PANTHER" id="PTHR10434">
    <property type="entry name" value="1-ACYL-SN-GLYCEROL-3-PHOSPHATE ACYLTRANSFERASE"/>
    <property type="match status" value="1"/>
</dbReference>
<dbReference type="PANTHER" id="PTHR10434:SF40">
    <property type="entry name" value="1-ACYL-SN-GLYCEROL-3-PHOSPHATE ACYLTRANSFERASE"/>
    <property type="match status" value="1"/>
</dbReference>
<evidence type="ECO:0000313" key="4">
    <source>
        <dbReference type="EMBL" id="NED96808.1"/>
    </source>
</evidence>
<gene>
    <name evidence="4" type="ORF">G1H11_15975</name>
</gene>
<evidence type="ECO:0000256" key="2">
    <source>
        <dbReference type="ARBA" id="ARBA00023315"/>
    </source>
</evidence>
<dbReference type="InterPro" id="IPR002123">
    <property type="entry name" value="Plipid/glycerol_acylTrfase"/>
</dbReference>
<dbReference type="SUPFAM" id="SSF69593">
    <property type="entry name" value="Glycerol-3-phosphate (1)-acyltransferase"/>
    <property type="match status" value="1"/>
</dbReference>
<organism evidence="4 5">
    <name type="scientific">Phytoactinopolyspora alkaliphila</name>
    <dbReference type="NCBI Taxonomy" id="1783498"/>
    <lineage>
        <taxon>Bacteria</taxon>
        <taxon>Bacillati</taxon>
        <taxon>Actinomycetota</taxon>
        <taxon>Actinomycetes</taxon>
        <taxon>Jiangellales</taxon>
        <taxon>Jiangellaceae</taxon>
        <taxon>Phytoactinopolyspora</taxon>
    </lineage>
</organism>
<dbReference type="CDD" id="cd07989">
    <property type="entry name" value="LPLAT_AGPAT-like"/>
    <property type="match status" value="1"/>
</dbReference>
<comment type="caution">
    <text evidence="4">The sequence shown here is derived from an EMBL/GenBank/DDBJ whole genome shotgun (WGS) entry which is preliminary data.</text>
</comment>
<keyword evidence="2 4" id="KW-0012">Acyltransferase</keyword>